<sequence length="284" mass="30567">MTSPDAPTTGSGLGTIAELWRHPVKSMQGERVDSVEFDEHGIVGDRRFALRDLSTDTIVSAKRPRLGRLLLTCRAVTSGDTVTVTVGDTTYDIHADRPQLDAALTDLLDLPVRIDTVGTDPEVYSSEWPEIEGLALSGVSVDLPLPAGSFADLAPLHVLTTTSLHHLRSLAPEPTLTIQRFRPGIVIDHHRAPDEATSFVENDWSGLRARIGTAEVAFGDAAPRCVMTTLAQPGLEDDKTVLQAIARHNRRDFGGFGDFACLGAYANVTRAGTVRVGDTVDLLP</sequence>
<organism evidence="2">
    <name type="scientific">freshwater metagenome</name>
    <dbReference type="NCBI Taxonomy" id="449393"/>
    <lineage>
        <taxon>unclassified sequences</taxon>
        <taxon>metagenomes</taxon>
        <taxon>ecological metagenomes</taxon>
    </lineage>
</organism>
<name>A0A6J6E514_9ZZZZ</name>
<dbReference type="InterPro" id="IPR005303">
    <property type="entry name" value="MOCOS_middle"/>
</dbReference>
<dbReference type="InterPro" id="IPR005302">
    <property type="entry name" value="MoCF_Sase_C"/>
</dbReference>
<dbReference type="GO" id="GO:0003824">
    <property type="term" value="F:catalytic activity"/>
    <property type="evidence" value="ECO:0007669"/>
    <property type="project" value="InterPro"/>
</dbReference>
<dbReference type="Pfam" id="PF03473">
    <property type="entry name" value="MOSC"/>
    <property type="match status" value="1"/>
</dbReference>
<dbReference type="EMBL" id="CAEZSR010000093">
    <property type="protein sequence ID" value="CAB4570295.1"/>
    <property type="molecule type" value="Genomic_DNA"/>
</dbReference>
<dbReference type="SUPFAM" id="SSF50800">
    <property type="entry name" value="PK beta-barrel domain-like"/>
    <property type="match status" value="1"/>
</dbReference>
<dbReference type="GO" id="GO:0030170">
    <property type="term" value="F:pyridoxal phosphate binding"/>
    <property type="evidence" value="ECO:0007669"/>
    <property type="project" value="InterPro"/>
</dbReference>
<proteinExistence type="predicted"/>
<dbReference type="AlphaFoldDB" id="A0A6J6E514"/>
<evidence type="ECO:0000313" key="2">
    <source>
        <dbReference type="EMBL" id="CAB4570295.1"/>
    </source>
</evidence>
<dbReference type="GO" id="GO:0030151">
    <property type="term" value="F:molybdenum ion binding"/>
    <property type="evidence" value="ECO:0007669"/>
    <property type="project" value="InterPro"/>
</dbReference>
<evidence type="ECO:0000259" key="1">
    <source>
        <dbReference type="PROSITE" id="PS51340"/>
    </source>
</evidence>
<dbReference type="InterPro" id="IPR011037">
    <property type="entry name" value="Pyrv_Knase-like_insert_dom_sf"/>
</dbReference>
<feature type="domain" description="MOSC" evidence="1">
    <location>
        <begin position="126"/>
        <end position="283"/>
    </location>
</feature>
<reference evidence="2" key="1">
    <citation type="submission" date="2020-05" db="EMBL/GenBank/DDBJ databases">
        <authorList>
            <person name="Chiriac C."/>
            <person name="Salcher M."/>
            <person name="Ghai R."/>
            <person name="Kavagutti S V."/>
        </authorList>
    </citation>
    <scope>NUCLEOTIDE SEQUENCE</scope>
</reference>
<protein>
    <submittedName>
        <fullName evidence="2">Unannotated protein</fullName>
    </submittedName>
</protein>
<gene>
    <name evidence="2" type="ORF">UFOPK1493_02344</name>
</gene>
<dbReference type="Pfam" id="PF03476">
    <property type="entry name" value="MOSC_N"/>
    <property type="match status" value="1"/>
</dbReference>
<accession>A0A6J6E514</accession>
<dbReference type="PROSITE" id="PS51340">
    <property type="entry name" value="MOSC"/>
    <property type="match status" value="1"/>
</dbReference>